<name>E6U1E6_EVAC2</name>
<reference evidence="2 3" key="1">
    <citation type="submission" date="2010-12" db="EMBL/GenBank/DDBJ databases">
        <title>Complete sequence of Bacillus cellulosilyticus DSM 2522.</title>
        <authorList>
            <consortium name="US DOE Joint Genome Institute"/>
            <person name="Lucas S."/>
            <person name="Copeland A."/>
            <person name="Lapidus A."/>
            <person name="Cheng J.-F."/>
            <person name="Bruce D."/>
            <person name="Goodwin L."/>
            <person name="Pitluck S."/>
            <person name="Chertkov O."/>
            <person name="Detter J.C."/>
            <person name="Han C."/>
            <person name="Tapia R."/>
            <person name="Land M."/>
            <person name="Hauser L."/>
            <person name="Jeffries C."/>
            <person name="Kyrpides N."/>
            <person name="Ivanova N."/>
            <person name="Mikhailova N."/>
            <person name="Brumm P."/>
            <person name="Mead D."/>
            <person name="Woyke T."/>
        </authorList>
    </citation>
    <scope>NUCLEOTIDE SEQUENCE [LARGE SCALE GENOMIC DNA]</scope>
    <source>
        <strain evidence="3">ATCC 21833 / DSM 2522 / FERM P-1141 / JCM 9156 / N-4</strain>
    </source>
</reference>
<sequence length="64" mass="6796">MIDGEGAGAGWVAPSANERATKNDCEGKIPRPIAPYTNKITNKGKTAHQPTTLPSLKENALYSN</sequence>
<dbReference type="STRING" id="649639.Bcell_0917"/>
<evidence type="ECO:0000256" key="1">
    <source>
        <dbReference type="SAM" id="MobiDB-lite"/>
    </source>
</evidence>
<feature type="compositionally biased region" description="Polar residues" evidence="1">
    <location>
        <begin position="38"/>
        <end position="54"/>
    </location>
</feature>
<protein>
    <submittedName>
        <fullName evidence="2">Uncharacterized protein</fullName>
    </submittedName>
</protein>
<organism evidence="2 3">
    <name type="scientific">Evansella cellulosilytica (strain ATCC 21833 / DSM 2522 / FERM P-1141 / JCM 9156 / N-4)</name>
    <name type="common">Bacillus cellulosilyticus</name>
    <dbReference type="NCBI Taxonomy" id="649639"/>
    <lineage>
        <taxon>Bacteria</taxon>
        <taxon>Bacillati</taxon>
        <taxon>Bacillota</taxon>
        <taxon>Bacilli</taxon>
        <taxon>Bacillales</taxon>
        <taxon>Bacillaceae</taxon>
        <taxon>Evansella</taxon>
    </lineage>
</organism>
<keyword evidence="3" id="KW-1185">Reference proteome</keyword>
<dbReference type="AlphaFoldDB" id="E6U1E6"/>
<feature type="region of interest" description="Disordered" evidence="1">
    <location>
        <begin position="1"/>
        <end position="64"/>
    </location>
</feature>
<dbReference type="KEGG" id="bco:Bcell_0917"/>
<dbReference type="HOGENOM" id="CLU_2858250_0_0_9"/>
<evidence type="ECO:0000313" key="2">
    <source>
        <dbReference type="EMBL" id="ADU29193.1"/>
    </source>
</evidence>
<dbReference type="EMBL" id="CP002394">
    <property type="protein sequence ID" value="ADU29193.1"/>
    <property type="molecule type" value="Genomic_DNA"/>
</dbReference>
<accession>E6U1E6</accession>
<evidence type="ECO:0000313" key="3">
    <source>
        <dbReference type="Proteomes" id="UP000001401"/>
    </source>
</evidence>
<feature type="compositionally biased region" description="Basic and acidic residues" evidence="1">
    <location>
        <begin position="19"/>
        <end position="29"/>
    </location>
</feature>
<dbReference type="Proteomes" id="UP000001401">
    <property type="component" value="Chromosome"/>
</dbReference>
<proteinExistence type="predicted"/>
<gene>
    <name evidence="2" type="ordered locus">Bcell_0917</name>
</gene>